<feature type="transmembrane region" description="Helical" evidence="6">
    <location>
        <begin position="162"/>
        <end position="185"/>
    </location>
</feature>
<dbReference type="GO" id="GO:0005886">
    <property type="term" value="C:plasma membrane"/>
    <property type="evidence" value="ECO:0007669"/>
    <property type="project" value="UniProtKB-SubCell"/>
</dbReference>
<feature type="transmembrane region" description="Helical" evidence="6">
    <location>
        <begin position="304"/>
        <end position="324"/>
    </location>
</feature>
<reference evidence="8 9" key="1">
    <citation type="journal article" date="2020" name="Biotechnol. Biofuels">
        <title>New insights from the biogas microbiome by comprehensive genome-resolved metagenomics of nearly 1600 species originating from multiple anaerobic digesters.</title>
        <authorList>
            <person name="Campanaro S."/>
            <person name="Treu L."/>
            <person name="Rodriguez-R L.M."/>
            <person name="Kovalovszki A."/>
            <person name="Ziels R.M."/>
            <person name="Maus I."/>
            <person name="Zhu X."/>
            <person name="Kougias P.G."/>
            <person name="Basile A."/>
            <person name="Luo G."/>
            <person name="Schluter A."/>
            <person name="Konstantinidis K.T."/>
            <person name="Angelidaki I."/>
        </authorList>
    </citation>
    <scope>NUCLEOTIDE SEQUENCE [LARGE SCALE GENOMIC DNA]</scope>
    <source>
        <strain evidence="8">AS05jafATM_4</strain>
    </source>
</reference>
<comment type="subcellular location">
    <subcellularLocation>
        <location evidence="1">Cell membrane</location>
        <topology evidence="1">Multi-pass membrane protein</topology>
    </subcellularLocation>
</comment>
<feature type="transmembrane region" description="Helical" evidence="6">
    <location>
        <begin position="427"/>
        <end position="447"/>
    </location>
</feature>
<accession>A0A7C7D6N8</accession>
<dbReference type="InterPro" id="IPR005829">
    <property type="entry name" value="Sugar_transporter_CS"/>
</dbReference>
<dbReference type="Pfam" id="PF07690">
    <property type="entry name" value="MFS_1"/>
    <property type="match status" value="1"/>
</dbReference>
<sequence>MSVEINRGKEISLTDGPKVKKPNNYFDGLAVSKQHLFLFVIIVLSYFFEQMDNNNFAFIAPALVGGGFFQQNQIATITSTYFLGMTLGGFLGGFISDAIGRRKTFLLAMLIFSSMSILNGLTSNFTVFVFARAATGFGIFMMMVTSIAYIAEMAPGESRGKWQSLTAAGGFMAMPAIGFISRAIIPTSPEAWRIIFYLGGLGFISFILGLKYLRESPRWLVSKGRIAEAEKIVEELSGVAVDLTEAAKHTPPKVSFVEQFSGMFKGKYLKRTLILLGFGIPINIASFATSVWTPTLLTMKGFTLEQSLTIGTAFMLGGPVGLFLSSPFSDKGGRKIPIAVGVLAGAIMTVIFASLGNTYMVVMIVAFMLNALGMGTGFIAMAYVPEHYPTKMRNTAVGIVNACQRLGVSASQLFIPLIMAGYGFKGLYLGIASLMAFSGLFVLALGARTGGKALEEID</sequence>
<dbReference type="Gene3D" id="1.20.1250.20">
    <property type="entry name" value="MFS general substrate transporter like domains"/>
    <property type="match status" value="1"/>
</dbReference>
<keyword evidence="3 6" id="KW-0812">Transmembrane</keyword>
<feature type="transmembrane region" description="Helical" evidence="6">
    <location>
        <begin position="28"/>
        <end position="48"/>
    </location>
</feature>
<protein>
    <submittedName>
        <fullName evidence="8">MFS transporter</fullName>
    </submittedName>
</protein>
<dbReference type="PANTHER" id="PTHR23511">
    <property type="entry name" value="SYNAPTIC VESICLE GLYCOPROTEIN 2"/>
    <property type="match status" value="1"/>
</dbReference>
<evidence type="ECO:0000256" key="3">
    <source>
        <dbReference type="ARBA" id="ARBA00022692"/>
    </source>
</evidence>
<dbReference type="GO" id="GO:0022857">
    <property type="term" value="F:transmembrane transporter activity"/>
    <property type="evidence" value="ECO:0007669"/>
    <property type="project" value="InterPro"/>
</dbReference>
<keyword evidence="2" id="KW-0813">Transport</keyword>
<evidence type="ECO:0000256" key="6">
    <source>
        <dbReference type="SAM" id="Phobius"/>
    </source>
</evidence>
<evidence type="ECO:0000256" key="1">
    <source>
        <dbReference type="ARBA" id="ARBA00004651"/>
    </source>
</evidence>
<evidence type="ECO:0000256" key="5">
    <source>
        <dbReference type="ARBA" id="ARBA00023136"/>
    </source>
</evidence>
<keyword evidence="5 6" id="KW-0472">Membrane</keyword>
<feature type="transmembrane region" description="Helical" evidence="6">
    <location>
        <begin position="74"/>
        <end position="95"/>
    </location>
</feature>
<feature type="transmembrane region" description="Helical" evidence="6">
    <location>
        <begin position="104"/>
        <end position="121"/>
    </location>
</feature>
<evidence type="ECO:0000256" key="2">
    <source>
        <dbReference type="ARBA" id="ARBA00022448"/>
    </source>
</evidence>
<dbReference type="InterPro" id="IPR020846">
    <property type="entry name" value="MFS_dom"/>
</dbReference>
<evidence type="ECO:0000259" key="7">
    <source>
        <dbReference type="PROSITE" id="PS50850"/>
    </source>
</evidence>
<dbReference type="PROSITE" id="PS50850">
    <property type="entry name" value="MFS"/>
    <property type="match status" value="1"/>
</dbReference>
<feature type="transmembrane region" description="Helical" evidence="6">
    <location>
        <begin position="127"/>
        <end position="150"/>
    </location>
</feature>
<feature type="transmembrane region" description="Helical" evidence="6">
    <location>
        <begin position="361"/>
        <end position="384"/>
    </location>
</feature>
<dbReference type="InterPro" id="IPR011701">
    <property type="entry name" value="MFS"/>
</dbReference>
<dbReference type="PANTHER" id="PTHR23511:SF34">
    <property type="entry name" value="SYNAPTIC VESICLE GLYCOPROTEIN 2"/>
    <property type="match status" value="1"/>
</dbReference>
<feature type="transmembrane region" description="Helical" evidence="6">
    <location>
        <begin position="191"/>
        <end position="213"/>
    </location>
</feature>
<dbReference type="PROSITE" id="PS00216">
    <property type="entry name" value="SUGAR_TRANSPORT_1"/>
    <property type="match status" value="1"/>
</dbReference>
<keyword evidence="4 6" id="KW-1133">Transmembrane helix</keyword>
<feature type="domain" description="Major facilitator superfamily (MFS) profile" evidence="7">
    <location>
        <begin position="38"/>
        <end position="450"/>
    </location>
</feature>
<evidence type="ECO:0000256" key="4">
    <source>
        <dbReference type="ARBA" id="ARBA00022989"/>
    </source>
</evidence>
<gene>
    <name evidence="8" type="ORF">GX523_12795</name>
</gene>
<proteinExistence type="predicted"/>
<feature type="transmembrane region" description="Helical" evidence="6">
    <location>
        <begin position="273"/>
        <end position="292"/>
    </location>
</feature>
<organism evidence="8 9">
    <name type="scientific">Desulfitobacterium dehalogenans</name>
    <dbReference type="NCBI Taxonomy" id="36854"/>
    <lineage>
        <taxon>Bacteria</taxon>
        <taxon>Bacillati</taxon>
        <taxon>Bacillota</taxon>
        <taxon>Clostridia</taxon>
        <taxon>Eubacteriales</taxon>
        <taxon>Desulfitobacteriaceae</taxon>
        <taxon>Desulfitobacterium</taxon>
    </lineage>
</organism>
<dbReference type="SUPFAM" id="SSF103473">
    <property type="entry name" value="MFS general substrate transporter"/>
    <property type="match status" value="1"/>
</dbReference>
<feature type="transmembrane region" description="Helical" evidence="6">
    <location>
        <begin position="336"/>
        <end position="355"/>
    </location>
</feature>
<dbReference type="EMBL" id="DUTF01000279">
    <property type="protein sequence ID" value="HHY27592.1"/>
    <property type="molecule type" value="Genomic_DNA"/>
</dbReference>
<dbReference type="Proteomes" id="UP000553059">
    <property type="component" value="Unassembled WGS sequence"/>
</dbReference>
<dbReference type="InterPro" id="IPR036259">
    <property type="entry name" value="MFS_trans_sf"/>
</dbReference>
<name>A0A7C7D6N8_9FIRM</name>
<evidence type="ECO:0000313" key="8">
    <source>
        <dbReference type="EMBL" id="HHY27592.1"/>
    </source>
</evidence>
<dbReference type="AlphaFoldDB" id="A0A7C7D6N8"/>
<evidence type="ECO:0000313" key="9">
    <source>
        <dbReference type="Proteomes" id="UP000553059"/>
    </source>
</evidence>
<comment type="caution">
    <text evidence="8">The sequence shown here is derived from an EMBL/GenBank/DDBJ whole genome shotgun (WGS) entry which is preliminary data.</text>
</comment>
<dbReference type="CDD" id="cd17316">
    <property type="entry name" value="MFS_SV2_like"/>
    <property type="match status" value="1"/>
</dbReference>